<dbReference type="Proteomes" id="UP000050520">
    <property type="component" value="Unassembled WGS sequence"/>
</dbReference>
<dbReference type="FunFam" id="1.10.10.10:FF:000099">
    <property type="entry name" value="Two-component system response regulator TorR"/>
    <property type="match status" value="1"/>
</dbReference>
<dbReference type="EMBL" id="DAESCB010000002">
    <property type="protein sequence ID" value="HBH7040908.1"/>
    <property type="molecule type" value="Genomic_DNA"/>
</dbReference>
<reference evidence="17" key="6">
    <citation type="submission" date="2021-07" db="EMBL/GenBank/DDBJ databases">
        <authorList>
            <consortium name="Clinical and Environmental Microbiology Branch: Whole genome sequencing antimicrobial resistance pathogens in the healthcare setting"/>
        </authorList>
    </citation>
    <scope>NUCLEOTIDE SEQUENCE</scope>
    <source>
        <strain evidence="17">2021DK-00049</strain>
        <strain evidence="19">2023GN-00102</strain>
        <strain evidence="18">Whole organism</strain>
    </source>
</reference>
<evidence type="ECO:0000313" key="18">
    <source>
        <dbReference type="EMBL" id="EMM7456642.1"/>
    </source>
</evidence>
<reference evidence="20" key="5">
    <citation type="submission" date="2020-09" db="EMBL/GenBank/DDBJ databases">
        <authorList>
            <consortium name="NCBI Pathogen Detection Project"/>
        </authorList>
    </citation>
    <scope>NUCLEOTIDE SEQUENCE</scope>
    <source>
        <strain evidence="21">91871</strain>
        <strain evidence="20">O50</strain>
    </source>
</reference>
<dbReference type="InterPro" id="IPR036388">
    <property type="entry name" value="WH-like_DNA-bd_sf"/>
</dbReference>
<dbReference type="CDD" id="cd17619">
    <property type="entry name" value="REC_OmpR_ArcA_TorR-like"/>
    <property type="match status" value="1"/>
</dbReference>
<dbReference type="EMBL" id="CP032184">
    <property type="protein sequence ID" value="AXZ50836.1"/>
    <property type="molecule type" value="Genomic_DNA"/>
</dbReference>
<reference evidence="20" key="3">
    <citation type="journal article" date="2018" name="Genome Biol.">
        <title>SKESA: strategic k-mer extension for scrupulous assemblies.</title>
        <authorList>
            <person name="Souvorov A."/>
            <person name="Agarwala R."/>
            <person name="Lipman D.J."/>
        </authorList>
    </citation>
    <scope>NUCLEOTIDE SEQUENCE</scope>
    <source>
        <strain evidence="21">91871</strain>
        <strain evidence="20">O50</strain>
    </source>
</reference>
<evidence type="ECO:0000256" key="12">
    <source>
        <dbReference type="PROSITE-ProRule" id="PRU01091"/>
    </source>
</evidence>
<dbReference type="InterPro" id="IPR001867">
    <property type="entry name" value="OmpR/PhoB-type_DNA-bd"/>
</dbReference>
<accession>A0A0P8IF62</accession>
<evidence type="ECO:0000313" key="17">
    <source>
        <dbReference type="EMBL" id="EHT9942007.1"/>
    </source>
</evidence>
<dbReference type="Pfam" id="PF00486">
    <property type="entry name" value="Trans_reg_C"/>
    <property type="match status" value="1"/>
</dbReference>
<evidence type="ECO:0000256" key="5">
    <source>
        <dbReference type="ARBA" id="ARBA00023015"/>
    </source>
</evidence>
<feature type="domain" description="OmpR/PhoB-type" evidence="14">
    <location>
        <begin position="132"/>
        <end position="227"/>
    </location>
</feature>
<dbReference type="Gene3D" id="1.10.10.10">
    <property type="entry name" value="Winged helix-like DNA-binding domain superfamily/Winged helix DNA-binding domain"/>
    <property type="match status" value="1"/>
</dbReference>
<evidence type="ECO:0000256" key="11">
    <source>
        <dbReference type="PROSITE-ProRule" id="PRU00169"/>
    </source>
</evidence>
<evidence type="ECO:0000256" key="7">
    <source>
        <dbReference type="ARBA" id="ARBA00023159"/>
    </source>
</evidence>
<keyword evidence="3 11" id="KW-0597">Phosphoprotein</keyword>
<dbReference type="RefSeq" id="WP_003021912.1">
    <property type="nucleotide sequence ID" value="NZ_AP026940.1"/>
</dbReference>
<dbReference type="Proteomes" id="UP000885148">
    <property type="component" value="Unassembled WGS sequence"/>
</dbReference>
<feature type="DNA-binding region" description="OmpR/PhoB-type" evidence="12">
    <location>
        <begin position="132"/>
        <end position="227"/>
    </location>
</feature>
<evidence type="ECO:0000313" key="21">
    <source>
        <dbReference type="EMBL" id="HBH7040908.1"/>
    </source>
</evidence>
<evidence type="ECO:0000313" key="20">
    <source>
        <dbReference type="EMBL" id="HAT3899230.1"/>
    </source>
</evidence>
<feature type="domain" description="Response regulatory" evidence="13">
    <location>
        <begin position="4"/>
        <end position="117"/>
    </location>
</feature>
<dbReference type="Pfam" id="PF00072">
    <property type="entry name" value="Response_reg"/>
    <property type="match status" value="1"/>
</dbReference>
<evidence type="ECO:0000313" key="23">
    <source>
        <dbReference type="Proteomes" id="UP000050520"/>
    </source>
</evidence>
<dbReference type="PROSITE" id="PS50110">
    <property type="entry name" value="RESPONSE_REGULATORY"/>
    <property type="match status" value="1"/>
</dbReference>
<evidence type="ECO:0000256" key="4">
    <source>
        <dbReference type="ARBA" id="ARBA00023012"/>
    </source>
</evidence>
<dbReference type="InterPro" id="IPR011006">
    <property type="entry name" value="CheY-like_superfamily"/>
</dbReference>
<keyword evidence="2" id="KW-0963">Cytoplasm</keyword>
<organism evidence="20">
    <name type="scientific">Citrobacter freundii</name>
    <dbReference type="NCBI Taxonomy" id="546"/>
    <lineage>
        <taxon>Bacteria</taxon>
        <taxon>Pseudomonadati</taxon>
        <taxon>Pseudomonadota</taxon>
        <taxon>Gammaproteobacteria</taxon>
        <taxon>Enterobacterales</taxon>
        <taxon>Enterobacteriaceae</taxon>
        <taxon>Citrobacter</taxon>
        <taxon>Citrobacter freundii complex</taxon>
    </lineage>
</organism>
<keyword evidence="8" id="KW-0804">Transcription</keyword>
<keyword evidence="5" id="KW-0805">Transcription regulation</keyword>
<dbReference type="InterPro" id="IPR001789">
    <property type="entry name" value="Sig_transdc_resp-reg_receiver"/>
</dbReference>
<dbReference type="Proteomes" id="UP000263627">
    <property type="component" value="Chromosome"/>
</dbReference>
<evidence type="ECO:0000256" key="1">
    <source>
        <dbReference type="ARBA" id="ARBA00004496"/>
    </source>
</evidence>
<evidence type="ECO:0000313" key="15">
    <source>
        <dbReference type="EMBL" id="AXZ50836.1"/>
    </source>
</evidence>
<dbReference type="Proteomes" id="UP001169574">
    <property type="component" value="Unassembled WGS sequence"/>
</dbReference>
<keyword evidence="4" id="KW-0902">Two-component regulatory system</keyword>
<dbReference type="GO" id="GO:0000156">
    <property type="term" value="F:phosphorelay response regulator activity"/>
    <property type="evidence" value="ECO:0007669"/>
    <property type="project" value="UniProtKB-ARBA"/>
</dbReference>
<evidence type="ECO:0000256" key="3">
    <source>
        <dbReference type="ARBA" id="ARBA00022553"/>
    </source>
</evidence>
<evidence type="ECO:0000256" key="10">
    <source>
        <dbReference type="ARBA" id="ARBA00070521"/>
    </source>
</evidence>
<dbReference type="Gene3D" id="6.10.250.690">
    <property type="match status" value="1"/>
</dbReference>
<dbReference type="PANTHER" id="PTHR48111">
    <property type="entry name" value="REGULATOR OF RPOS"/>
    <property type="match status" value="1"/>
</dbReference>
<evidence type="ECO:0000313" key="22">
    <source>
        <dbReference type="EMBL" id="KPR56826.1"/>
    </source>
</evidence>
<dbReference type="FunFam" id="3.40.50.2300:FF:000006">
    <property type="entry name" value="Two-component system response regulator ArcA"/>
    <property type="match status" value="1"/>
</dbReference>
<dbReference type="GO" id="GO:0000976">
    <property type="term" value="F:transcription cis-regulatory region binding"/>
    <property type="evidence" value="ECO:0007669"/>
    <property type="project" value="TreeGrafter"/>
</dbReference>
<dbReference type="SUPFAM" id="SSF52172">
    <property type="entry name" value="CheY-like"/>
    <property type="match status" value="1"/>
</dbReference>
<dbReference type="InterPro" id="IPR039420">
    <property type="entry name" value="WalR-like"/>
</dbReference>
<dbReference type="PROSITE" id="PS51755">
    <property type="entry name" value="OMPR_PHOB"/>
    <property type="match status" value="1"/>
</dbReference>
<comment type="function">
    <text evidence="9">Member of the two-component regulatory system TorS/TorR involved in the anaerobic utilization of trimethylamine-N-oxide (TMAO). Phosphorylated TorR activates the transcription of the torCAD operon by binding to four decameric boxes located in the torCAD promoter. Box1, 2 and 4 contain the DNA sequence 5'-CTGTTCATAT-3' and box3 contains the DNA sequence 5'-CCGTTCATCC-3'. Phosphorylated as well as unphosphorylated TorR negatively regulates its own expression by binding to box1 and 2.</text>
</comment>
<dbReference type="EMBL" id="ABBJDF010000045">
    <property type="protein sequence ID" value="EHT9942007.1"/>
    <property type="molecule type" value="Genomic_DNA"/>
</dbReference>
<dbReference type="EMBL" id="ABKLER030000055">
    <property type="protein sequence ID" value="EMN4148074.1"/>
    <property type="molecule type" value="Genomic_DNA"/>
</dbReference>
<protein>
    <recommendedName>
        <fullName evidence="10">TorCAD operon transcriptional regulatory protein TorR</fullName>
    </recommendedName>
</protein>
<sequence length="230" mass="26319">MSHHIVIVEDEPVTQARLQAYFEQEGYHVSVTASATGLREIMSQHPVDLILLDINLPDENGLMLTRALRERSTVGIILVTGRSDQIDRIVGLEMGADDYVTKPLELRELVVRVKNLLWRIDLARQAQPETKDNCYQFAGYCLNVSRHTLELGDETIKLTRAEYEMLVAFVTNPGEILSRERLLRMLSARRVDNPDLRTVDVLIRRLRHKLRADLLVTQHGEGYFLAADVY</sequence>
<dbReference type="AlphaFoldDB" id="A0A0P8IF62"/>
<dbReference type="EMBL" id="ABLGCN030000002">
    <property type="protein sequence ID" value="EMM7456642.1"/>
    <property type="molecule type" value="Genomic_DNA"/>
</dbReference>
<proteinExistence type="predicted"/>
<reference evidence="16" key="7">
    <citation type="submission" date="2022-05" db="EMBL/GenBank/DDBJ databases">
        <authorList>
            <person name="Alioto T."/>
            <person name="Alioto T."/>
            <person name="Gomez Garrido J."/>
        </authorList>
    </citation>
    <scope>NUCLEOTIDE SEQUENCE</scope>
    <source>
        <strain evidence="16">112</strain>
    </source>
</reference>
<dbReference type="PANTHER" id="PTHR48111:SF58">
    <property type="entry name" value="TORCAD OPERON TRANSCRIPTIONAL REGULATORY PROTEIN TORR"/>
    <property type="match status" value="1"/>
</dbReference>
<dbReference type="SMART" id="SM00862">
    <property type="entry name" value="Trans_reg_C"/>
    <property type="match status" value="1"/>
</dbReference>
<dbReference type="GO" id="GO:0006355">
    <property type="term" value="P:regulation of DNA-templated transcription"/>
    <property type="evidence" value="ECO:0007669"/>
    <property type="project" value="InterPro"/>
</dbReference>
<dbReference type="Proteomes" id="UP000789647">
    <property type="component" value="Chromosome"/>
</dbReference>
<dbReference type="GO" id="GO:0032993">
    <property type="term" value="C:protein-DNA complex"/>
    <property type="evidence" value="ECO:0007669"/>
    <property type="project" value="TreeGrafter"/>
</dbReference>
<evidence type="ECO:0000256" key="8">
    <source>
        <dbReference type="ARBA" id="ARBA00023163"/>
    </source>
</evidence>
<dbReference type="Gene3D" id="3.40.50.2300">
    <property type="match status" value="1"/>
</dbReference>
<reference evidence="15 24" key="4">
    <citation type="submission" date="2018-09" db="EMBL/GenBank/DDBJ databases">
        <title>Whole genome sequencing of Citrobacter freundii AR_0116.</title>
        <authorList>
            <person name="Conlan S."/>
            <person name="Thomas P.J."/>
            <person name="Mullikin J."/>
            <person name="Frank K.M."/>
            <person name="Segre J.A."/>
        </authorList>
    </citation>
    <scope>NUCLEOTIDE SEQUENCE [LARGE SCALE GENOMIC DNA]</scope>
    <source>
        <strain evidence="15 24">AR_0116</strain>
    </source>
</reference>
<evidence type="ECO:0000256" key="6">
    <source>
        <dbReference type="ARBA" id="ARBA00023125"/>
    </source>
</evidence>
<comment type="subcellular location">
    <subcellularLocation>
        <location evidence="1">Cytoplasm</location>
    </subcellularLocation>
</comment>
<dbReference type="EMBL" id="LJEB01000019">
    <property type="protein sequence ID" value="KPR56826.1"/>
    <property type="molecule type" value="Genomic_DNA"/>
</dbReference>
<keyword evidence="6 12" id="KW-0238">DNA-binding</keyword>
<dbReference type="NCBIfam" id="NF008034">
    <property type="entry name" value="PRK10766.1"/>
    <property type="match status" value="1"/>
</dbReference>
<dbReference type="SMART" id="SM00448">
    <property type="entry name" value="REC"/>
    <property type="match status" value="1"/>
</dbReference>
<dbReference type="EMBL" id="DACSXJ010000026">
    <property type="protein sequence ID" value="HAT3899230.1"/>
    <property type="molecule type" value="Genomic_DNA"/>
</dbReference>
<evidence type="ECO:0000259" key="13">
    <source>
        <dbReference type="PROSITE" id="PS50110"/>
    </source>
</evidence>
<reference evidence="22 23" key="2">
    <citation type="journal article" date="2017" name="PLoS ONE">
        <title>Genomic and phenotypic characterisation of fluoroquinolone resistance mechanisms in Enterobacteriaceae in Durban, South Africa.</title>
        <authorList>
            <person name="Osei Sekyere J."/>
            <person name="Amoako D.G."/>
        </authorList>
    </citation>
    <scope>NUCLEOTIDE SEQUENCE [LARGE SCALE GENOMIC DNA]</scope>
    <source>
        <strain evidence="22 23">ST62:944112508</strain>
    </source>
</reference>
<gene>
    <name evidence="20" type="primary">torR</name>
    <name evidence="16" type="ORF">AI2935V1_3610</name>
    <name evidence="15" type="ORF">AM363_09510</name>
    <name evidence="22" type="ORF">AN672_04655</name>
    <name evidence="20" type="ORF">I9Y29_003693</name>
    <name evidence="21" type="ORF">KV121_000925</name>
    <name evidence="17" type="ORF">KY227_005177</name>
    <name evidence="18" type="ORF">P7U51_001105</name>
    <name evidence="19" type="ORF">PQQ21_005447</name>
</gene>
<evidence type="ECO:0000313" key="24">
    <source>
        <dbReference type="Proteomes" id="UP000263627"/>
    </source>
</evidence>
<dbReference type="GeneID" id="87002264"/>
<name>A0A0P8IF62_CITFR</name>
<feature type="modified residue" description="4-aspartylphosphate" evidence="11">
    <location>
        <position position="53"/>
    </location>
</feature>
<evidence type="ECO:0000313" key="19">
    <source>
        <dbReference type="EMBL" id="EMN4148074.1"/>
    </source>
</evidence>
<dbReference type="GO" id="GO:0005829">
    <property type="term" value="C:cytosol"/>
    <property type="evidence" value="ECO:0007669"/>
    <property type="project" value="TreeGrafter"/>
</dbReference>
<evidence type="ECO:0000256" key="9">
    <source>
        <dbReference type="ARBA" id="ARBA00059149"/>
    </source>
</evidence>
<evidence type="ECO:0000259" key="14">
    <source>
        <dbReference type="PROSITE" id="PS51755"/>
    </source>
</evidence>
<evidence type="ECO:0000313" key="16">
    <source>
        <dbReference type="EMBL" id="CAH6605888.1"/>
    </source>
</evidence>
<reference evidence="23" key="1">
    <citation type="submission" date="2015-09" db="EMBL/GenBank/DDBJ databases">
        <title>Prevalence of NDMs in South Africa.</title>
        <authorList>
            <person name="Osei Sekyere J."/>
            <person name="Govinden U."/>
            <person name="Essack S."/>
            <person name="Haldorsen B."/>
            <person name="Samuelsen O."/>
            <person name="Aasnaes B."/>
            <person name="Sundsfjord A."/>
        </authorList>
    </citation>
    <scope>NUCLEOTIDE SEQUENCE [LARGE SCALE GENOMIC DNA]</scope>
    <source>
        <strain evidence="23">ST62:944112508</strain>
    </source>
</reference>
<dbReference type="CDD" id="cd00383">
    <property type="entry name" value="trans_reg_C"/>
    <property type="match status" value="1"/>
</dbReference>
<dbReference type="Proteomes" id="UP000855471">
    <property type="component" value="Unassembled WGS sequence"/>
</dbReference>
<evidence type="ECO:0000256" key="2">
    <source>
        <dbReference type="ARBA" id="ARBA00022490"/>
    </source>
</evidence>
<dbReference type="EMBL" id="OW995941">
    <property type="protein sequence ID" value="CAH6605888.1"/>
    <property type="molecule type" value="Genomic_DNA"/>
</dbReference>
<keyword evidence="7" id="KW-0010">Activator</keyword>